<dbReference type="InterPro" id="IPR043912">
    <property type="entry name" value="DUF5765"/>
</dbReference>
<dbReference type="RefSeq" id="WP_212538549.1">
    <property type="nucleotide sequence ID" value="NZ_JAGTUU010000010.1"/>
</dbReference>
<keyword evidence="1" id="KW-1133">Transmembrane helix</keyword>
<sequence>MCWSEGVSVAMVGLGTAATLVSARRGLPRAIPATLAFFTLMEALQVGGYWVIDQCGTAENRIVTLLSYVHIAVQPIFINAFAMAIAPRPVSAGMRRVVYALAALATAMLLFRLAPVSWAGQCQPGDVLCGPFLCTRSGTWHLAWEVPLNDLWGGVSGLFGDAIQFPSYMIAVFVLPLAYGAWRFALFHLTFGPVLASLLTTDPNEMPAIWCLTSIALVLVALCPPIRTRVLAAPA</sequence>
<feature type="transmembrane region" description="Helical" evidence="1">
    <location>
        <begin position="207"/>
        <end position="226"/>
    </location>
</feature>
<keyword evidence="1" id="KW-0812">Transmembrane</keyword>
<dbReference type="Proteomes" id="UP000681356">
    <property type="component" value="Unassembled WGS sequence"/>
</dbReference>
<feature type="transmembrane region" description="Helical" evidence="1">
    <location>
        <begin position="64"/>
        <end position="85"/>
    </location>
</feature>
<feature type="transmembrane region" description="Helical" evidence="1">
    <location>
        <begin position="30"/>
        <end position="52"/>
    </location>
</feature>
<name>A0A8J7WF93_9RHOB</name>
<feature type="transmembrane region" description="Helical" evidence="1">
    <location>
        <begin position="97"/>
        <end position="114"/>
    </location>
</feature>
<reference evidence="2" key="1">
    <citation type="submission" date="2021-04" db="EMBL/GenBank/DDBJ databases">
        <authorList>
            <person name="Yoon J."/>
        </authorList>
    </citation>
    <scope>NUCLEOTIDE SEQUENCE</scope>
    <source>
        <strain evidence="2">KMU-90</strain>
    </source>
</reference>
<accession>A0A8J7WF93</accession>
<dbReference type="Pfam" id="PF19069">
    <property type="entry name" value="DUF5765"/>
    <property type="match status" value="1"/>
</dbReference>
<evidence type="ECO:0000256" key="1">
    <source>
        <dbReference type="SAM" id="Phobius"/>
    </source>
</evidence>
<protein>
    <submittedName>
        <fullName evidence="2">Uncharacterized protein</fullName>
    </submittedName>
</protein>
<gene>
    <name evidence="2" type="ORF">KB874_21150</name>
</gene>
<dbReference type="AlphaFoldDB" id="A0A8J7WF93"/>
<evidence type="ECO:0000313" key="3">
    <source>
        <dbReference type="Proteomes" id="UP000681356"/>
    </source>
</evidence>
<dbReference type="EMBL" id="JAGTUU010000010">
    <property type="protein sequence ID" value="MBS0126592.1"/>
    <property type="molecule type" value="Genomic_DNA"/>
</dbReference>
<keyword evidence="3" id="KW-1185">Reference proteome</keyword>
<comment type="caution">
    <text evidence="2">The sequence shown here is derived from an EMBL/GenBank/DDBJ whole genome shotgun (WGS) entry which is preliminary data.</text>
</comment>
<proteinExistence type="predicted"/>
<organism evidence="2 3">
    <name type="scientific">Thetidibacter halocola</name>
    <dbReference type="NCBI Taxonomy" id="2827239"/>
    <lineage>
        <taxon>Bacteria</taxon>
        <taxon>Pseudomonadati</taxon>
        <taxon>Pseudomonadota</taxon>
        <taxon>Alphaproteobacteria</taxon>
        <taxon>Rhodobacterales</taxon>
        <taxon>Roseobacteraceae</taxon>
        <taxon>Thetidibacter</taxon>
    </lineage>
</organism>
<keyword evidence="1" id="KW-0472">Membrane</keyword>
<evidence type="ECO:0000313" key="2">
    <source>
        <dbReference type="EMBL" id="MBS0126592.1"/>
    </source>
</evidence>